<evidence type="ECO:0000256" key="1">
    <source>
        <dbReference type="ARBA" id="ARBA00007734"/>
    </source>
</evidence>
<comment type="caution">
    <text evidence="6">The sequence shown here is derived from an EMBL/GenBank/DDBJ whole genome shotgun (WGS) entry which is preliminary data.</text>
</comment>
<dbReference type="PANTHER" id="PTHR37423:SF5">
    <property type="entry name" value="SOLUBLE LYTIC MUREIN TRANSGLYCOSYLASE"/>
    <property type="match status" value="1"/>
</dbReference>
<dbReference type="RefSeq" id="WP_111314776.1">
    <property type="nucleotide sequence ID" value="NZ_QEPW01000001.1"/>
</dbReference>
<dbReference type="Pfam" id="PF14718">
    <property type="entry name" value="SLT_L"/>
    <property type="match status" value="1"/>
</dbReference>
<dbReference type="InterPro" id="IPR037061">
    <property type="entry name" value="Lytic_TGlycoase_superhlx_L_sf"/>
</dbReference>
<dbReference type="Gene3D" id="1.10.530.10">
    <property type="match status" value="1"/>
</dbReference>
<dbReference type="CDD" id="cd13401">
    <property type="entry name" value="Slt70-like"/>
    <property type="match status" value="1"/>
</dbReference>
<dbReference type="GO" id="GO:0004553">
    <property type="term" value="F:hydrolase activity, hydrolyzing O-glycosyl compounds"/>
    <property type="evidence" value="ECO:0007669"/>
    <property type="project" value="InterPro"/>
</dbReference>
<dbReference type="Proteomes" id="UP000253910">
    <property type="component" value="Unassembled WGS sequence"/>
</dbReference>
<dbReference type="InterPro" id="IPR012289">
    <property type="entry name" value="Lytic_TGlycosylase_superhlx_L"/>
</dbReference>
<accession>A0A369Z358</accession>
<feature type="domain" description="Lytic transglycosylase superhelical linker" evidence="5">
    <location>
        <begin position="492"/>
        <end position="559"/>
    </location>
</feature>
<name>A0A369Z358_HAEPA</name>
<keyword evidence="2 3" id="KW-0732">Signal</keyword>
<dbReference type="PROSITE" id="PS00922">
    <property type="entry name" value="TRANSGLYCOSYLASE"/>
    <property type="match status" value="1"/>
</dbReference>
<organism evidence="6 7">
    <name type="scientific">Haemophilus parainfluenzae</name>
    <dbReference type="NCBI Taxonomy" id="729"/>
    <lineage>
        <taxon>Bacteria</taxon>
        <taxon>Pseudomonadati</taxon>
        <taxon>Pseudomonadota</taxon>
        <taxon>Gammaproteobacteria</taxon>
        <taxon>Pasteurellales</taxon>
        <taxon>Pasteurellaceae</taxon>
        <taxon>Haemophilus</taxon>
    </lineage>
</organism>
<dbReference type="GO" id="GO:0016020">
    <property type="term" value="C:membrane"/>
    <property type="evidence" value="ECO:0007669"/>
    <property type="project" value="InterPro"/>
</dbReference>
<gene>
    <name evidence="6" type="ORF">DPV87_00540</name>
</gene>
<dbReference type="Gene3D" id="1.25.20.10">
    <property type="entry name" value="Bacterial muramidases"/>
    <property type="match status" value="1"/>
</dbReference>
<feature type="signal peptide" evidence="3">
    <location>
        <begin position="1"/>
        <end position="23"/>
    </location>
</feature>
<dbReference type="InterPro" id="IPR023346">
    <property type="entry name" value="Lysozyme-like_dom_sf"/>
</dbReference>
<dbReference type="AlphaFoldDB" id="A0A369Z358"/>
<dbReference type="EMBL" id="QEPW01000001">
    <property type="protein sequence ID" value="RDE99342.1"/>
    <property type="molecule type" value="Genomic_DNA"/>
</dbReference>
<dbReference type="Gene3D" id="1.10.1240.20">
    <property type="entry name" value="Lytic transglycosylase, superhelical linker domain"/>
    <property type="match status" value="1"/>
</dbReference>
<dbReference type="PANTHER" id="PTHR37423">
    <property type="entry name" value="SOLUBLE LYTIC MUREIN TRANSGLYCOSYLASE-RELATED"/>
    <property type="match status" value="1"/>
</dbReference>
<evidence type="ECO:0000259" key="4">
    <source>
        <dbReference type="Pfam" id="PF01464"/>
    </source>
</evidence>
<evidence type="ECO:0000256" key="2">
    <source>
        <dbReference type="ARBA" id="ARBA00022729"/>
    </source>
</evidence>
<comment type="similarity">
    <text evidence="1">Belongs to the transglycosylase Slt family.</text>
</comment>
<evidence type="ECO:0000256" key="3">
    <source>
        <dbReference type="SAM" id="SignalP"/>
    </source>
</evidence>
<dbReference type="SUPFAM" id="SSF53955">
    <property type="entry name" value="Lysozyme-like"/>
    <property type="match status" value="1"/>
</dbReference>
<dbReference type="Pfam" id="PF01464">
    <property type="entry name" value="SLT"/>
    <property type="match status" value="1"/>
</dbReference>
<feature type="chain" id="PRO_5016587709" evidence="3">
    <location>
        <begin position="24"/>
        <end position="745"/>
    </location>
</feature>
<sequence>MRALKHTTISLLILTALSGSALANKHAHKSKNETAPQINLAEEQAKWAQQQHAHELKLIEQRATFLQLESLLKSAVKNNHVSNNAKLFLGLIDSLKGYPLQTDAMAAYLDARVKTVNRDTPREEVNALRTDIEQFIQQHSSHFLRGKLEQSIFTLLINAEDTQALAKLTPNNLERQIAVLTAKYQIEAANTSQTTENQSNDKNKLAILSEYEQLWLNNAELPNDAQLWAAWCSQGGRTEEKIYQKAEMLFGKNDAKGLEILAKELEKIENAKEDEQVAAHLALYQDLLKNPANLKILAERLPLIDGNTNKIINKFVVVLGFARYLRTIPENMNEPTFTPYEQWAKTWQLDETELRDWKIAFISRFFDNESPNFVQWRDQEILKLNADNLIERRLRTAIWQKTDLLGWLNALSNEAKQKQEWRYWMGKALEKGNSQKAKEIFSELSNERGFYPMLAKAKLYPENRGAGYDFGQAELYVARSISDPYWAHEYKKFQPELAEIAELRQLDRLGAAKQRWRFLLEKLSQEEQLQIALSQYANEQNWFELGVDGSIIAKAWDYIGLRLPNAYSQYFDIALSNVNLSTTEPQAIVDNRVTKTFAMAIARQESAWNPMAQSSANARGLMQLLPSTAQKTAENQQLPYNGELDLFKPLNNILLGTAHLNELNAKYPNNRILIASAYNAGASRVEKWLARANGKLAMDEFIASIPFFETRGYVQNVLTYDFYYQNLQDKEKLQTFSKEEYDRLY</sequence>
<dbReference type="GO" id="GO:0008933">
    <property type="term" value="F:peptidoglycan lytic transglycosylase activity"/>
    <property type="evidence" value="ECO:0007669"/>
    <property type="project" value="InterPro"/>
</dbReference>
<dbReference type="InterPro" id="IPR000189">
    <property type="entry name" value="Transglyc_AS"/>
</dbReference>
<reference evidence="6 7" key="1">
    <citation type="submission" date="2018-05" db="EMBL/GenBank/DDBJ databases">
        <title>Draft Genome Sequences for a Diverse set of 7 Haemophilus Species.</title>
        <authorList>
            <person name="Nichols M."/>
            <person name="Topaz N."/>
            <person name="Wang X."/>
            <person name="Wang X."/>
            <person name="Boxrud D."/>
        </authorList>
    </citation>
    <scope>NUCLEOTIDE SEQUENCE [LARGE SCALE GENOMIC DNA]</scope>
    <source>
        <strain evidence="6 7">C2008001710</strain>
    </source>
</reference>
<proteinExistence type="inferred from homology"/>
<dbReference type="InterPro" id="IPR008939">
    <property type="entry name" value="Lytic_TGlycosylase_superhlx_U"/>
</dbReference>
<feature type="domain" description="Transglycosylase SLT" evidence="4">
    <location>
        <begin position="590"/>
        <end position="695"/>
    </location>
</feature>
<protein>
    <submittedName>
        <fullName evidence="6">Lytic murein transglycosylase</fullName>
    </submittedName>
</protein>
<dbReference type="GO" id="GO:0042597">
    <property type="term" value="C:periplasmic space"/>
    <property type="evidence" value="ECO:0007669"/>
    <property type="project" value="InterPro"/>
</dbReference>
<dbReference type="SUPFAM" id="SSF48435">
    <property type="entry name" value="Bacterial muramidases"/>
    <property type="match status" value="1"/>
</dbReference>
<dbReference type="GO" id="GO:0000270">
    <property type="term" value="P:peptidoglycan metabolic process"/>
    <property type="evidence" value="ECO:0007669"/>
    <property type="project" value="InterPro"/>
</dbReference>
<evidence type="ECO:0000313" key="6">
    <source>
        <dbReference type="EMBL" id="RDE99342.1"/>
    </source>
</evidence>
<dbReference type="InterPro" id="IPR008258">
    <property type="entry name" value="Transglycosylase_SLT_dom_1"/>
</dbReference>
<evidence type="ECO:0000259" key="5">
    <source>
        <dbReference type="Pfam" id="PF14718"/>
    </source>
</evidence>
<evidence type="ECO:0000313" key="7">
    <source>
        <dbReference type="Proteomes" id="UP000253910"/>
    </source>
</evidence>